<gene>
    <name evidence="1" type="ORF">KDA27_27055</name>
</gene>
<reference evidence="1" key="1">
    <citation type="submission" date="2020-04" db="EMBL/GenBank/DDBJ databases">
        <authorList>
            <person name="Zhang T."/>
        </authorList>
    </citation>
    <scope>NUCLEOTIDE SEQUENCE</scope>
    <source>
        <strain evidence="1">HKST-UBA02</strain>
    </source>
</reference>
<evidence type="ECO:0000313" key="1">
    <source>
        <dbReference type="EMBL" id="MCA9759483.1"/>
    </source>
</evidence>
<proteinExistence type="predicted"/>
<sequence>MRRATPLPRQLSLGALVPRLLLLLALGALLAWGFVYDSTDFWWDEITSLEGYALLGFRAIVSTYDQPNNHVLFNLVDRVLLRLLGVRDLTAAMDHVEALRWG</sequence>
<name>A0A956NKI3_UNCEI</name>
<dbReference type="AlphaFoldDB" id="A0A956NKI3"/>
<organism evidence="1 2">
    <name type="scientific">Eiseniibacteriota bacterium</name>
    <dbReference type="NCBI Taxonomy" id="2212470"/>
    <lineage>
        <taxon>Bacteria</taxon>
        <taxon>Candidatus Eiseniibacteriota</taxon>
    </lineage>
</organism>
<dbReference type="EMBL" id="JAGQHS010000361">
    <property type="protein sequence ID" value="MCA9759483.1"/>
    <property type="molecule type" value="Genomic_DNA"/>
</dbReference>
<dbReference type="Proteomes" id="UP000739538">
    <property type="component" value="Unassembled WGS sequence"/>
</dbReference>
<accession>A0A956NKI3</accession>
<protein>
    <submittedName>
        <fullName evidence="1">Uncharacterized protein</fullName>
    </submittedName>
</protein>
<comment type="caution">
    <text evidence="1">The sequence shown here is derived from an EMBL/GenBank/DDBJ whole genome shotgun (WGS) entry which is preliminary data.</text>
</comment>
<evidence type="ECO:0000313" key="2">
    <source>
        <dbReference type="Proteomes" id="UP000739538"/>
    </source>
</evidence>
<feature type="non-terminal residue" evidence="1">
    <location>
        <position position="102"/>
    </location>
</feature>
<reference evidence="1" key="2">
    <citation type="journal article" date="2021" name="Microbiome">
        <title>Successional dynamics and alternative stable states in a saline activated sludge microbial community over 9 years.</title>
        <authorList>
            <person name="Wang Y."/>
            <person name="Ye J."/>
            <person name="Ju F."/>
            <person name="Liu L."/>
            <person name="Boyd J.A."/>
            <person name="Deng Y."/>
            <person name="Parks D.H."/>
            <person name="Jiang X."/>
            <person name="Yin X."/>
            <person name="Woodcroft B.J."/>
            <person name="Tyson G.W."/>
            <person name="Hugenholtz P."/>
            <person name="Polz M.F."/>
            <person name="Zhang T."/>
        </authorList>
    </citation>
    <scope>NUCLEOTIDE SEQUENCE</scope>
    <source>
        <strain evidence="1">HKST-UBA02</strain>
    </source>
</reference>